<reference evidence="1 3" key="3">
    <citation type="journal article" date="2024" name="Syst. Appl. Microbiol.">
        <title>Helicobacter cappadocius sp. nov., from lizards: The first psychrotrophic Helicobacter species.</title>
        <authorList>
            <person name="Aydin F."/>
            <person name="Tarhane S."/>
            <person name="Karakaya E."/>
            <person name="Abay S."/>
            <person name="Kayman T."/>
            <person name="Guran O."/>
            <person name="Bozkurt E."/>
            <person name="Uzum N."/>
            <person name="Avci A."/>
            <person name="Olgun K."/>
            <person name="Jablonski D."/>
            <person name="Guran C."/>
            <person name="Burcin Saticioglu I."/>
        </authorList>
    </citation>
    <scope>NUCLEOTIDE SEQUENCE [LARGE SCALE GENOMIC DNA]</scope>
    <source>
        <strain evidence="1">Faydin-H75</strain>
        <strain evidence="3">faydin-H76</strain>
    </source>
</reference>
<dbReference type="EMBL" id="JAUYZK010000005">
    <property type="protein sequence ID" value="MDP2538992.1"/>
    <property type="molecule type" value="Genomic_DNA"/>
</dbReference>
<dbReference type="PANTHER" id="PTHR30432:SF1">
    <property type="entry name" value="DNA-BINDING TRANSCRIPTIONAL DUAL REGULATOR MODE"/>
    <property type="match status" value="1"/>
</dbReference>
<evidence type="ECO:0000313" key="2">
    <source>
        <dbReference type="EMBL" id="MDP2538992.1"/>
    </source>
</evidence>
<dbReference type="AlphaFoldDB" id="A0AA90PRX8"/>
<dbReference type="Proteomes" id="UP001177258">
    <property type="component" value="Unassembled WGS sequence"/>
</dbReference>
<dbReference type="PANTHER" id="PTHR30432">
    <property type="entry name" value="TRANSCRIPTIONAL REGULATOR MODE"/>
    <property type="match status" value="1"/>
</dbReference>
<keyword evidence="4" id="KW-1185">Reference proteome</keyword>
<evidence type="ECO:0000313" key="3">
    <source>
        <dbReference type="Proteomes" id="UP001177258"/>
    </source>
</evidence>
<dbReference type="InterPro" id="IPR051815">
    <property type="entry name" value="Molybdate_resp_trans_reg"/>
</dbReference>
<dbReference type="Proteomes" id="UP001240777">
    <property type="component" value="Unassembled WGS sequence"/>
</dbReference>
<dbReference type="Gene3D" id="1.10.10.10">
    <property type="entry name" value="Winged helix-like DNA-binding domain superfamily/Winged helix DNA-binding domain"/>
    <property type="match status" value="1"/>
</dbReference>
<evidence type="ECO:0000313" key="4">
    <source>
        <dbReference type="Proteomes" id="UP001240777"/>
    </source>
</evidence>
<dbReference type="EMBL" id="JAUPEV010000004">
    <property type="protein sequence ID" value="MDO7253019.1"/>
    <property type="molecule type" value="Genomic_DNA"/>
</dbReference>
<dbReference type="InterPro" id="IPR036390">
    <property type="entry name" value="WH_DNA-bd_sf"/>
</dbReference>
<accession>A0AA90PRX8</accession>
<sequence>MKVFLRFWIKKEDKNFLGKGKIELLEQIKATGSISKAAKKMKMSYKAAWDDIDSMNHLSENTLVQSVSGGRGGGGTIITAEAERVITIFKRFEALMNKIESKLGDSQNFDEFEKKLSYLETNFPL</sequence>
<dbReference type="InterPro" id="IPR036388">
    <property type="entry name" value="WH-like_DNA-bd_sf"/>
</dbReference>
<dbReference type="RefSeq" id="WP_305516859.1">
    <property type="nucleotide sequence ID" value="NZ_JAUPEV010000004.1"/>
</dbReference>
<comment type="caution">
    <text evidence="2">The sequence shown here is derived from an EMBL/GenBank/DDBJ whole genome shotgun (WGS) entry which is preliminary data.</text>
</comment>
<organism evidence="2 3">
    <name type="scientific">Helicobacter cappadocius</name>
    <dbReference type="NCBI Taxonomy" id="3063998"/>
    <lineage>
        <taxon>Bacteria</taxon>
        <taxon>Pseudomonadati</taxon>
        <taxon>Campylobacterota</taxon>
        <taxon>Epsilonproteobacteria</taxon>
        <taxon>Campylobacterales</taxon>
        <taxon>Helicobacteraceae</taxon>
        <taxon>Helicobacter</taxon>
    </lineage>
</organism>
<protein>
    <submittedName>
        <fullName evidence="2">LysR family transcriptional regulator</fullName>
    </submittedName>
</protein>
<name>A0AA90PRX8_9HELI</name>
<reference evidence="2 4" key="1">
    <citation type="submission" date="2023-07" db="EMBL/GenBank/DDBJ databases">
        <title>Unpublished Manusciprt.</title>
        <authorList>
            <person name="Aydin F."/>
            <person name="Tarhane S."/>
            <person name="Saticioglu I.B."/>
            <person name="Karakaya E."/>
            <person name="Abay S."/>
            <person name="Guran O."/>
            <person name="Bozkurt E."/>
            <person name="Uzum N."/>
            <person name="Olgun K."/>
            <person name="Jablonski D."/>
        </authorList>
    </citation>
    <scope>NUCLEOTIDE SEQUENCE</scope>
    <source>
        <strain evidence="4">faydin-H75</strain>
        <strain evidence="2">Faydin-H76</strain>
    </source>
</reference>
<dbReference type="SUPFAM" id="SSF46785">
    <property type="entry name" value="Winged helix' DNA-binding domain"/>
    <property type="match status" value="1"/>
</dbReference>
<evidence type="ECO:0000313" key="1">
    <source>
        <dbReference type="EMBL" id="MDO7253019.1"/>
    </source>
</evidence>
<proteinExistence type="predicted"/>
<gene>
    <name evidence="1" type="ORF">Q5I04_03730</name>
    <name evidence="2" type="ORF">Q5I06_04275</name>
</gene>
<reference evidence="1" key="2">
    <citation type="submission" date="2023-07" db="EMBL/GenBank/DDBJ databases">
        <authorList>
            <person name="Aydin F."/>
            <person name="Tarhane S."/>
            <person name="Saticioglu I.B."/>
            <person name="Karakaya E."/>
            <person name="Abay S."/>
            <person name="Guran O."/>
            <person name="Bozkurt E."/>
            <person name="Uzum N."/>
            <person name="Olgun K."/>
            <person name="Jablonski D."/>
        </authorList>
    </citation>
    <scope>NUCLEOTIDE SEQUENCE</scope>
    <source>
        <strain evidence="1">Faydin-H75</strain>
    </source>
</reference>